<dbReference type="PANTHER" id="PTHR31876">
    <property type="entry name" value="COV-LIKE PROTEIN 1"/>
    <property type="match status" value="1"/>
</dbReference>
<dbReference type="AlphaFoldDB" id="A0AAX1TN91"/>
<feature type="transmembrane region" description="Helical" evidence="1">
    <location>
        <begin position="61"/>
        <end position="90"/>
    </location>
</feature>
<keyword evidence="1" id="KW-1133">Transmembrane helix</keyword>
<sequence>MTKHIKSYFYAGLFSLLPLVLTLYIFNWVMSLVMIVLNDSFVTKIIKEIILKLVGEEDYLFYFQILTYALSLVTMIVFICFVGLTLKIVFFAKIAKRAKAFLGKIPFINQIYTTISQITSIIASDRSKTYQKVVAVEYPRKGIYSIGFLTSEKNPIIEEITGVEKIYNIFIPTSPNPTSGMFIAIDAKDVKILDIKVDDAVKLIISGGVILPDKHLEEKIEENIEEEKEQEQGTIE</sequence>
<protein>
    <submittedName>
        <fullName evidence="2">Uncharacterized conserved protein</fullName>
    </submittedName>
</protein>
<accession>A0AAX1TN91</accession>
<proteinExistence type="predicted"/>
<reference evidence="2 3" key="1">
    <citation type="submission" date="2018-06" db="EMBL/GenBank/DDBJ databases">
        <authorList>
            <consortium name="Pathogen Informatics"/>
            <person name="Doyle S."/>
        </authorList>
    </citation>
    <scope>NUCLEOTIDE SEQUENCE [LARGE SCALE GENOMIC DNA]</scope>
    <source>
        <strain evidence="2 3">NCTC12112</strain>
    </source>
</reference>
<name>A0AAX1TN91_9FUSO</name>
<dbReference type="Proteomes" id="UP000249008">
    <property type="component" value="Chromosome 1"/>
</dbReference>
<evidence type="ECO:0000313" key="2">
    <source>
        <dbReference type="EMBL" id="SQJ04238.1"/>
    </source>
</evidence>
<gene>
    <name evidence="2" type="ORF">NCTC12112_01857</name>
</gene>
<dbReference type="EMBL" id="LS483487">
    <property type="protein sequence ID" value="SQJ04238.1"/>
    <property type="molecule type" value="Genomic_DNA"/>
</dbReference>
<dbReference type="RefSeq" id="WP_005982239.1">
    <property type="nucleotide sequence ID" value="NZ_CAJKPR010000025.1"/>
</dbReference>
<keyword evidence="1" id="KW-0812">Transmembrane</keyword>
<evidence type="ECO:0000313" key="3">
    <source>
        <dbReference type="Proteomes" id="UP000249008"/>
    </source>
</evidence>
<keyword evidence="1" id="KW-0472">Membrane</keyword>
<organism evidence="2 3">
    <name type="scientific">Fusobacterium ulcerans</name>
    <dbReference type="NCBI Taxonomy" id="861"/>
    <lineage>
        <taxon>Bacteria</taxon>
        <taxon>Fusobacteriati</taxon>
        <taxon>Fusobacteriota</taxon>
        <taxon>Fusobacteriia</taxon>
        <taxon>Fusobacteriales</taxon>
        <taxon>Fusobacteriaceae</taxon>
        <taxon>Fusobacterium</taxon>
    </lineage>
</organism>
<dbReference type="InterPro" id="IPR007462">
    <property type="entry name" value="COV1-like"/>
</dbReference>
<feature type="transmembrane region" description="Helical" evidence="1">
    <location>
        <begin position="7"/>
        <end position="30"/>
    </location>
</feature>
<dbReference type="PANTHER" id="PTHR31876:SF26">
    <property type="entry name" value="PROTEIN LIKE COV 2"/>
    <property type="match status" value="1"/>
</dbReference>
<dbReference type="KEGG" id="ful:C4N20_16320"/>
<evidence type="ECO:0000256" key="1">
    <source>
        <dbReference type="SAM" id="Phobius"/>
    </source>
</evidence>
<dbReference type="Pfam" id="PF04367">
    <property type="entry name" value="DUF502"/>
    <property type="match status" value="1"/>
</dbReference>